<evidence type="ECO:0000259" key="2">
    <source>
        <dbReference type="SMART" id="SM00474"/>
    </source>
</evidence>
<dbReference type="Gene3D" id="3.30.420.10">
    <property type="entry name" value="Ribonuclease H-like superfamily/Ribonuclease H"/>
    <property type="match status" value="1"/>
</dbReference>
<dbReference type="EMBL" id="UINC01106223">
    <property type="protein sequence ID" value="SVC70740.1"/>
    <property type="molecule type" value="Genomic_DNA"/>
</dbReference>
<dbReference type="SUPFAM" id="SSF47807">
    <property type="entry name" value="5' to 3' exonuclease, C-terminal subdomain"/>
    <property type="match status" value="1"/>
</dbReference>
<dbReference type="PANTHER" id="PTHR42646:SF2">
    <property type="entry name" value="5'-3' EXONUCLEASE FAMILY PROTEIN"/>
    <property type="match status" value="1"/>
</dbReference>
<dbReference type="InterPro" id="IPR036397">
    <property type="entry name" value="RNaseH_sf"/>
</dbReference>
<dbReference type="Pfam" id="PF01367">
    <property type="entry name" value="5_3_exonuc"/>
    <property type="match status" value="1"/>
</dbReference>
<dbReference type="GO" id="GO:0008408">
    <property type="term" value="F:3'-5' exonuclease activity"/>
    <property type="evidence" value="ECO:0007669"/>
    <property type="project" value="InterPro"/>
</dbReference>
<dbReference type="InterPro" id="IPR036279">
    <property type="entry name" value="5-3_exonuclease_C_sf"/>
</dbReference>
<dbReference type="InterPro" id="IPR012337">
    <property type="entry name" value="RNaseH-like_sf"/>
</dbReference>
<feature type="domain" description="3'-5' exonuclease" evidence="2">
    <location>
        <begin position="137"/>
        <end position="324"/>
    </location>
</feature>
<dbReference type="InterPro" id="IPR038969">
    <property type="entry name" value="FEN"/>
</dbReference>
<dbReference type="Pfam" id="PF01612">
    <property type="entry name" value="DNA_pol_A_exo1"/>
    <property type="match status" value="1"/>
</dbReference>
<dbReference type="AlphaFoldDB" id="A0A382PD39"/>
<evidence type="ECO:0008006" key="5">
    <source>
        <dbReference type="Google" id="ProtNLM"/>
    </source>
</evidence>
<dbReference type="GO" id="GO:0033567">
    <property type="term" value="P:DNA replication, Okazaki fragment processing"/>
    <property type="evidence" value="ECO:0007669"/>
    <property type="project" value="InterPro"/>
</dbReference>
<dbReference type="InterPro" id="IPR002562">
    <property type="entry name" value="3'-5'_exonuclease_dom"/>
</dbReference>
<organism evidence="4">
    <name type="scientific">marine metagenome</name>
    <dbReference type="NCBI Taxonomy" id="408172"/>
    <lineage>
        <taxon>unclassified sequences</taxon>
        <taxon>metagenomes</taxon>
        <taxon>ecological metagenomes</taxon>
    </lineage>
</organism>
<dbReference type="InterPro" id="IPR020045">
    <property type="entry name" value="DNA_polI_H3TH"/>
</dbReference>
<dbReference type="InterPro" id="IPR008918">
    <property type="entry name" value="HhH2"/>
</dbReference>
<dbReference type="PANTHER" id="PTHR42646">
    <property type="entry name" value="FLAP ENDONUCLEASE XNI"/>
    <property type="match status" value="1"/>
</dbReference>
<dbReference type="Gene3D" id="1.10.150.20">
    <property type="entry name" value="5' to 3' exonuclease, C-terminal subdomain"/>
    <property type="match status" value="1"/>
</dbReference>
<evidence type="ECO:0000313" key="4">
    <source>
        <dbReference type="EMBL" id="SVC70740.1"/>
    </source>
</evidence>
<dbReference type="InterPro" id="IPR002421">
    <property type="entry name" value="5-3_exonuclease"/>
</dbReference>
<evidence type="ECO:0000256" key="1">
    <source>
        <dbReference type="ARBA" id="ARBA00023125"/>
    </source>
</evidence>
<dbReference type="GO" id="GO:0017108">
    <property type="term" value="F:5'-flap endonuclease activity"/>
    <property type="evidence" value="ECO:0007669"/>
    <property type="project" value="InterPro"/>
</dbReference>
<evidence type="ECO:0000259" key="3">
    <source>
        <dbReference type="SMART" id="SM00475"/>
    </source>
</evidence>
<name>A0A382PD39_9ZZZZ</name>
<reference evidence="4" key="1">
    <citation type="submission" date="2018-05" db="EMBL/GenBank/DDBJ databases">
        <authorList>
            <person name="Lanie J.A."/>
            <person name="Ng W.-L."/>
            <person name="Kazmierczak K.M."/>
            <person name="Andrzejewski T.M."/>
            <person name="Davidsen T.M."/>
            <person name="Wayne K.J."/>
            <person name="Tettelin H."/>
            <person name="Glass J.I."/>
            <person name="Rusch D."/>
            <person name="Podicherti R."/>
            <person name="Tsui H.-C.T."/>
            <person name="Winkler M.E."/>
        </authorList>
    </citation>
    <scope>NUCLEOTIDE SEQUENCE</scope>
</reference>
<feature type="domain" description="5'-3' exonuclease" evidence="3">
    <location>
        <begin position="1"/>
        <end position="96"/>
    </location>
</feature>
<feature type="non-terminal residue" evidence="4">
    <location>
        <position position="345"/>
    </location>
</feature>
<feature type="non-terminal residue" evidence="4">
    <location>
        <position position="1"/>
    </location>
</feature>
<dbReference type="GO" id="GO:0008409">
    <property type="term" value="F:5'-3' exonuclease activity"/>
    <property type="evidence" value="ECO:0007669"/>
    <property type="project" value="InterPro"/>
</dbReference>
<keyword evidence="1" id="KW-0238">DNA-binding</keyword>
<proteinExistence type="predicted"/>
<dbReference type="SUPFAM" id="SSF53098">
    <property type="entry name" value="Ribonuclease H-like"/>
    <property type="match status" value="1"/>
</dbReference>
<dbReference type="GO" id="GO:0003677">
    <property type="term" value="F:DNA binding"/>
    <property type="evidence" value="ECO:0007669"/>
    <property type="project" value="UniProtKB-KW"/>
</dbReference>
<dbReference type="CDD" id="cd09898">
    <property type="entry name" value="H3TH_53EXO"/>
    <property type="match status" value="1"/>
</dbReference>
<dbReference type="SMART" id="SM00475">
    <property type="entry name" value="53EXOc"/>
    <property type="match status" value="1"/>
</dbReference>
<sequence>EKWGVGPEGIIDMLALVGDSSDNVPGVDGVGPKTARKLLDEYKNIETILDHAEEAKNKRVRAGLINGRDLLHLSRELVTIHCEVPIEFHLEELIRQDMNVDTLTQDFQDLEMYSLISQVEALGGNGPVVLEQSEKNYETVRTLEKLQAIIDKMQRADLIAFDLETTSIRALEAEIVGISFSLADHSGYYIPVEFPEKEPDIDMSLNLILKHLKPEFENSENCFCGQNIKYDALVLSRYDIHISNIGFDTMVAEYLLHPEKNSYKLDYLSLDYLNYKMVPIENLIGTGLHQKSMVEVPLADISYYAVEDADVAYQLSAILKDKLKNKNLSKPYNDIDLPLIPVLAE</sequence>
<dbReference type="CDD" id="cd06139">
    <property type="entry name" value="DNA_polA_I_Ecoli_like_exo"/>
    <property type="match status" value="1"/>
</dbReference>
<dbReference type="SMART" id="SM00279">
    <property type="entry name" value="HhH2"/>
    <property type="match status" value="1"/>
</dbReference>
<accession>A0A382PD39</accession>
<protein>
    <recommendedName>
        <fullName evidence="5">3'-5' exonuclease domain-containing protein</fullName>
    </recommendedName>
</protein>
<gene>
    <name evidence="4" type="ORF">METZ01_LOCUS323594</name>
</gene>
<dbReference type="FunFam" id="1.10.150.20:FF:000003">
    <property type="entry name" value="DNA polymerase I"/>
    <property type="match status" value="1"/>
</dbReference>
<dbReference type="SMART" id="SM00474">
    <property type="entry name" value="35EXOc"/>
    <property type="match status" value="1"/>
</dbReference>